<keyword evidence="1" id="KW-0489">Methyltransferase</keyword>
<dbReference type="Proteomes" id="UP001155546">
    <property type="component" value="Unassembled WGS sequence"/>
</dbReference>
<keyword evidence="1" id="KW-0808">Transferase</keyword>
<dbReference type="SUPFAM" id="SSF53335">
    <property type="entry name" value="S-adenosyl-L-methionine-dependent methyltransferases"/>
    <property type="match status" value="1"/>
</dbReference>
<dbReference type="GO" id="GO:0008168">
    <property type="term" value="F:methyltransferase activity"/>
    <property type="evidence" value="ECO:0007669"/>
    <property type="project" value="UniProtKB-KW"/>
</dbReference>
<sequence>MSQHWSDYWKQGYVTSFGSELQQNYQGELKAIWKTFATKLPANFKLLDLCTGNASLPLLIQDCLTEHDTHGQIVAVDLAKVKLDKTRHTNGNIAIELISEVNCEALPFESEAFDFCISQFGIEYSSILQTLSEIARVLKEKGQCLVVLHHIDSRILKTNRNIYQLINQAYVDSLLRNMSKLVVAMGEVRTHEDVIKIKQDKECEALRHQINKDIKSLVQTDESTAKESELMMYLGQFFTQGMFWPVSRKVEFIHFIEQEISSSKERLSELLKAAVDTQKLDSILCEARKLNLVVLKSEMVVEGEEPIAYKLCLKKDNADKNA</sequence>
<dbReference type="EC" id="2.1.1.-" evidence="1"/>
<name>A0A9X2WQP1_9GAMM</name>
<accession>A0A9X2WQP1</accession>
<comment type="caution">
    <text evidence="1">The sequence shown here is derived from an EMBL/GenBank/DDBJ whole genome shotgun (WGS) entry which is preliminary data.</text>
</comment>
<proteinExistence type="predicted"/>
<evidence type="ECO:0000313" key="1">
    <source>
        <dbReference type="EMBL" id="MCT7943526.1"/>
    </source>
</evidence>
<protein>
    <submittedName>
        <fullName evidence="1">Class I SAM-dependent methyltransferase</fullName>
        <ecNumber evidence="1">2.1.1.-</ecNumber>
    </submittedName>
</protein>
<dbReference type="GO" id="GO:0032259">
    <property type="term" value="P:methylation"/>
    <property type="evidence" value="ECO:0007669"/>
    <property type="project" value="UniProtKB-KW"/>
</dbReference>
<evidence type="ECO:0000313" key="2">
    <source>
        <dbReference type="Proteomes" id="UP001155546"/>
    </source>
</evidence>
<dbReference type="Gene3D" id="3.40.50.150">
    <property type="entry name" value="Vaccinia Virus protein VP39"/>
    <property type="match status" value="1"/>
</dbReference>
<dbReference type="EMBL" id="JAMTCD010000033">
    <property type="protein sequence ID" value="MCT7943526.1"/>
    <property type="molecule type" value="Genomic_DNA"/>
</dbReference>
<gene>
    <name evidence="1" type="ORF">NE535_17350</name>
</gene>
<dbReference type="Pfam" id="PF01209">
    <property type="entry name" value="Ubie_methyltran"/>
    <property type="match status" value="1"/>
</dbReference>
<keyword evidence="2" id="KW-1185">Reference proteome</keyword>
<dbReference type="RefSeq" id="WP_261299852.1">
    <property type="nucleotide sequence ID" value="NZ_JAMTCD010000033.1"/>
</dbReference>
<dbReference type="InterPro" id="IPR029063">
    <property type="entry name" value="SAM-dependent_MTases_sf"/>
</dbReference>
<reference evidence="1" key="1">
    <citation type="journal article" date="2023" name="Int. J. Syst. Evol. Microbiol.">
        <title>&lt;i&gt;Shewanella septentrionalis&lt;/i&gt; sp. nov. and &lt;i&gt;Shewanella holmiensis&lt;/i&gt; sp. nov., isolated from Baltic Sea water and sediments.</title>
        <authorList>
            <person name="Martin-Rodriguez A.J."/>
            <person name="Thorell K."/>
            <person name="Joffre E."/>
            <person name="Jensie-Markopoulos S."/>
            <person name="Moore E.R.B."/>
            <person name="Sjoling A."/>
        </authorList>
    </citation>
    <scope>NUCLEOTIDE SEQUENCE</scope>
    <source>
        <strain evidence="1">SP1S2-7</strain>
    </source>
</reference>
<dbReference type="AlphaFoldDB" id="A0A9X2WQP1"/>
<organism evidence="1 2">
    <name type="scientific">Shewanella holmiensis</name>
    <dbReference type="NCBI Taxonomy" id="2952222"/>
    <lineage>
        <taxon>Bacteria</taxon>
        <taxon>Pseudomonadati</taxon>
        <taxon>Pseudomonadota</taxon>
        <taxon>Gammaproteobacteria</taxon>
        <taxon>Alteromonadales</taxon>
        <taxon>Shewanellaceae</taxon>
        <taxon>Shewanella</taxon>
    </lineage>
</organism>